<dbReference type="Pfam" id="PF00069">
    <property type="entry name" value="Pkinase"/>
    <property type="match status" value="1"/>
</dbReference>
<dbReference type="EMBL" id="JABANO010007938">
    <property type="protein sequence ID" value="KAF4749324.1"/>
    <property type="molecule type" value="Genomic_DNA"/>
</dbReference>
<dbReference type="InterPro" id="IPR011009">
    <property type="entry name" value="Kinase-like_dom_sf"/>
</dbReference>
<evidence type="ECO:0000256" key="4">
    <source>
        <dbReference type="ARBA" id="ARBA00022741"/>
    </source>
</evidence>
<dbReference type="PROSITE" id="PS00108">
    <property type="entry name" value="PROTEIN_KINASE_ST"/>
    <property type="match status" value="1"/>
</dbReference>
<evidence type="ECO:0000256" key="6">
    <source>
        <dbReference type="ARBA" id="ARBA00022840"/>
    </source>
</evidence>
<dbReference type="PROSITE" id="PS50011">
    <property type="entry name" value="PROTEIN_KINASE_DOM"/>
    <property type="match status" value="1"/>
</dbReference>
<organism evidence="9 10">
    <name type="scientific">Perkinsus olseni</name>
    <name type="common">Perkinsus atlanticus</name>
    <dbReference type="NCBI Taxonomy" id="32597"/>
    <lineage>
        <taxon>Eukaryota</taxon>
        <taxon>Sar</taxon>
        <taxon>Alveolata</taxon>
        <taxon>Perkinsozoa</taxon>
        <taxon>Perkinsea</taxon>
        <taxon>Perkinsida</taxon>
        <taxon>Perkinsidae</taxon>
        <taxon>Perkinsus</taxon>
    </lineage>
</organism>
<gene>
    <name evidence="9" type="ORF">FOZ63_021418</name>
</gene>
<evidence type="ECO:0000313" key="10">
    <source>
        <dbReference type="Proteomes" id="UP000553632"/>
    </source>
</evidence>
<feature type="binding site" evidence="7">
    <location>
        <position position="426"/>
    </location>
    <ligand>
        <name>ATP</name>
        <dbReference type="ChEBI" id="CHEBI:30616"/>
    </ligand>
</feature>
<evidence type="ECO:0000259" key="8">
    <source>
        <dbReference type="PROSITE" id="PS50011"/>
    </source>
</evidence>
<dbReference type="InterPro" id="IPR000719">
    <property type="entry name" value="Prot_kinase_dom"/>
</dbReference>
<feature type="domain" description="Protein kinase" evidence="8">
    <location>
        <begin position="392"/>
        <end position="669"/>
    </location>
</feature>
<keyword evidence="2" id="KW-0723">Serine/threonine-protein kinase</keyword>
<dbReference type="SMART" id="SM00220">
    <property type="entry name" value="S_TKc"/>
    <property type="match status" value="1"/>
</dbReference>
<evidence type="ECO:0000256" key="3">
    <source>
        <dbReference type="ARBA" id="ARBA00022679"/>
    </source>
</evidence>
<dbReference type="AlphaFoldDB" id="A0A7J6TVA8"/>
<keyword evidence="4 7" id="KW-0547">Nucleotide-binding</keyword>
<name>A0A7J6TVA8_PEROL</name>
<evidence type="ECO:0000256" key="2">
    <source>
        <dbReference type="ARBA" id="ARBA00022527"/>
    </source>
</evidence>
<comment type="caution">
    <text evidence="9">The sequence shown here is derived from an EMBL/GenBank/DDBJ whole genome shotgun (WGS) entry which is preliminary data.</text>
</comment>
<dbReference type="InterPro" id="IPR050205">
    <property type="entry name" value="CDPK_Ser/Thr_kinases"/>
</dbReference>
<dbReference type="Proteomes" id="UP000553632">
    <property type="component" value="Unassembled WGS sequence"/>
</dbReference>
<keyword evidence="5" id="KW-0418">Kinase</keyword>
<dbReference type="PANTHER" id="PTHR24349">
    <property type="entry name" value="SERINE/THREONINE-PROTEIN KINASE"/>
    <property type="match status" value="1"/>
</dbReference>
<keyword evidence="3" id="KW-0808">Transferase</keyword>
<comment type="subunit">
    <text evidence="1">Monomer.</text>
</comment>
<reference evidence="9 10" key="1">
    <citation type="submission" date="2020-04" db="EMBL/GenBank/DDBJ databases">
        <title>Perkinsus olseni comparative genomics.</title>
        <authorList>
            <person name="Bogema D.R."/>
        </authorList>
    </citation>
    <scope>NUCLEOTIDE SEQUENCE [LARGE SCALE GENOMIC DNA]</scope>
    <source>
        <strain evidence="9 10">ATCC PRA-207</strain>
    </source>
</reference>
<evidence type="ECO:0000313" key="9">
    <source>
        <dbReference type="EMBL" id="KAF4749324.1"/>
    </source>
</evidence>
<keyword evidence="10" id="KW-1185">Reference proteome</keyword>
<proteinExistence type="predicted"/>
<dbReference type="InterPro" id="IPR008271">
    <property type="entry name" value="Ser/Thr_kinase_AS"/>
</dbReference>
<sequence length="702" mass="79829">MKGREVGVNAIKYMKTRDATSVAEDLKVEATRERTAIARECVREILMCPVLSRRWIDLTDTLEQLARLALLEAYAPRVKKEGEEKAKVLGRLDGGGTLWDQDMTEDAIRLMMEENRVNVSLRMLNDYKVWQYANWKRLDDAVLNTAKENGGLDGHRVVDPHALVQSLLSKNTFEESVGALLWKCLVHVEAMQLVDLPLLIRHCSMVLKQVDEKGIDEREARRQESLVFHYFHCIMKHSEELNTREVLELMQDSGLLSSILHHLTHTECTLGLKAVAVESLALLADCEEFQCDLHTFLASPKDREALMELEKVAALVVGDGLVKRSDVRPVLDLFTKCRRLGWGPTMGKVLSTLKNGGFFLCPQHITQVVAEITRELVDADSSIDFDTKYVIDDEKGTVGRGRFGMVVACCLKSEQGFTDRQLFALKIVEVDVGGKDTGSVQRIQEEIRVLRLVRGHPYVITLRDVDDRGLDSRRPTVKLVFDLCEGGDLYERVRQVGNYSDREAKIVLRNVVDGLAFIHSKGLMHRDLKPENILMVNRKSNTEIKIADFGLARRSPDFPRQFPRSRTICGSDFYLAPEIIRQEEYGREIDIWAVGVIAYVVLTGSLPFYSPQLHKLYRQIVERDINLNVIGEDFRPILTAGSKDFICRLLQRRPEDRLTAEAAVMHPWLRSDHGRYHHRDGVSRMDPRELSDDTYACPHAGS</sequence>
<dbReference type="SUPFAM" id="SSF56112">
    <property type="entry name" value="Protein kinase-like (PK-like)"/>
    <property type="match status" value="1"/>
</dbReference>
<keyword evidence="6 7" id="KW-0067">ATP-binding</keyword>
<dbReference type="Gene3D" id="1.10.510.10">
    <property type="entry name" value="Transferase(Phosphotransferase) domain 1"/>
    <property type="match status" value="1"/>
</dbReference>
<protein>
    <recommendedName>
        <fullName evidence="8">Protein kinase domain-containing protein</fullName>
    </recommendedName>
</protein>
<accession>A0A7J6TVA8</accession>
<evidence type="ECO:0000256" key="1">
    <source>
        <dbReference type="ARBA" id="ARBA00011245"/>
    </source>
</evidence>
<dbReference type="GO" id="GO:0005524">
    <property type="term" value="F:ATP binding"/>
    <property type="evidence" value="ECO:0007669"/>
    <property type="project" value="UniProtKB-UniRule"/>
</dbReference>
<dbReference type="GO" id="GO:0004674">
    <property type="term" value="F:protein serine/threonine kinase activity"/>
    <property type="evidence" value="ECO:0007669"/>
    <property type="project" value="UniProtKB-KW"/>
</dbReference>
<evidence type="ECO:0000256" key="7">
    <source>
        <dbReference type="PROSITE-ProRule" id="PRU10141"/>
    </source>
</evidence>
<dbReference type="InterPro" id="IPR017441">
    <property type="entry name" value="Protein_kinase_ATP_BS"/>
</dbReference>
<evidence type="ECO:0000256" key="5">
    <source>
        <dbReference type="ARBA" id="ARBA00022777"/>
    </source>
</evidence>
<dbReference type="PROSITE" id="PS00107">
    <property type="entry name" value="PROTEIN_KINASE_ATP"/>
    <property type="match status" value="1"/>
</dbReference>
<dbReference type="FunFam" id="1.10.510.10:FF:000571">
    <property type="entry name" value="Maternal embryonic leucine zipper kinase"/>
    <property type="match status" value="1"/>
</dbReference>